<evidence type="ECO:0000256" key="9">
    <source>
        <dbReference type="ARBA" id="ARBA00023136"/>
    </source>
</evidence>
<evidence type="ECO:0000256" key="6">
    <source>
        <dbReference type="ARBA" id="ARBA00022968"/>
    </source>
</evidence>
<protein>
    <recommendedName>
        <fullName evidence="4">Cytochrome c oxidase assembly protein CtaG</fullName>
    </recommendedName>
</protein>
<keyword evidence="7 11" id="KW-1133">Transmembrane helix</keyword>
<comment type="caution">
    <text evidence="12">The sequence shown here is derived from an EMBL/GenBank/DDBJ whole genome shotgun (WGS) entry which is preliminary data.</text>
</comment>
<keyword evidence="13" id="KW-1185">Reference proteome</keyword>
<dbReference type="STRING" id="1348657.M622_03930"/>
<dbReference type="Pfam" id="PF04442">
    <property type="entry name" value="CtaG_Cox11"/>
    <property type="match status" value="1"/>
</dbReference>
<evidence type="ECO:0000256" key="8">
    <source>
        <dbReference type="ARBA" id="ARBA00023008"/>
    </source>
</evidence>
<dbReference type="EMBL" id="ATJV01000059">
    <property type="protein sequence ID" value="EPZ15286.1"/>
    <property type="molecule type" value="Genomic_DNA"/>
</dbReference>
<feature type="region of interest" description="Disordered" evidence="10">
    <location>
        <begin position="188"/>
        <end position="210"/>
    </location>
</feature>
<keyword evidence="9 11" id="KW-0472">Membrane</keyword>
<keyword evidence="6" id="KW-0735">Signal-anchor</keyword>
<dbReference type="NCBIfam" id="NF003465">
    <property type="entry name" value="PRK05089.1"/>
    <property type="match status" value="1"/>
</dbReference>
<evidence type="ECO:0000313" key="13">
    <source>
        <dbReference type="Proteomes" id="UP000015455"/>
    </source>
</evidence>
<dbReference type="PATRIC" id="fig|1348657.5.peg.2264"/>
<dbReference type="Gene3D" id="2.60.370.10">
    <property type="entry name" value="Ctag/Cox11"/>
    <property type="match status" value="1"/>
</dbReference>
<dbReference type="Proteomes" id="UP000015455">
    <property type="component" value="Unassembled WGS sequence"/>
</dbReference>
<proteinExistence type="inferred from homology"/>
<comment type="similarity">
    <text evidence="3">Belongs to the COX11/CtaG family.</text>
</comment>
<dbReference type="PANTHER" id="PTHR21320:SF3">
    <property type="entry name" value="CYTOCHROME C OXIDASE ASSEMBLY PROTEIN COX11, MITOCHONDRIAL-RELATED"/>
    <property type="match status" value="1"/>
</dbReference>
<organism evidence="12 13">
    <name type="scientific">Thauera terpenica 58Eu</name>
    <dbReference type="NCBI Taxonomy" id="1348657"/>
    <lineage>
        <taxon>Bacteria</taxon>
        <taxon>Pseudomonadati</taxon>
        <taxon>Pseudomonadota</taxon>
        <taxon>Betaproteobacteria</taxon>
        <taxon>Rhodocyclales</taxon>
        <taxon>Zoogloeaceae</taxon>
        <taxon>Thauera</taxon>
    </lineage>
</organism>
<comment type="subcellular location">
    <subcellularLocation>
        <location evidence="2">Cell inner membrane</location>
        <topology evidence="2">Single-pass type II membrane protein</topology>
        <orientation evidence="2">Periplasmic side</orientation>
    </subcellularLocation>
</comment>
<evidence type="ECO:0000313" key="12">
    <source>
        <dbReference type="EMBL" id="EPZ15286.1"/>
    </source>
</evidence>
<evidence type="ECO:0000256" key="7">
    <source>
        <dbReference type="ARBA" id="ARBA00022989"/>
    </source>
</evidence>
<dbReference type="eggNOG" id="COG3175">
    <property type="taxonomic scope" value="Bacteria"/>
</dbReference>
<dbReference type="AlphaFoldDB" id="S9ZKZ1"/>
<name>S9ZKZ1_9RHOO</name>
<dbReference type="OrthoDB" id="9804841at2"/>
<reference evidence="12 13" key="1">
    <citation type="submission" date="2013-06" db="EMBL/GenBank/DDBJ databases">
        <title>Draft genome sequence of Thauera terpenica.</title>
        <authorList>
            <person name="Liu B."/>
            <person name="Frostegard A.H."/>
            <person name="Shapleigh J.P."/>
        </authorList>
    </citation>
    <scope>NUCLEOTIDE SEQUENCE [LARGE SCALE GENOMIC DNA]</scope>
    <source>
        <strain evidence="12 13">58Eu</strain>
    </source>
</reference>
<evidence type="ECO:0000256" key="3">
    <source>
        <dbReference type="ARBA" id="ARBA00009620"/>
    </source>
</evidence>
<evidence type="ECO:0000256" key="4">
    <source>
        <dbReference type="ARBA" id="ARBA00015384"/>
    </source>
</evidence>
<dbReference type="InterPro" id="IPR007533">
    <property type="entry name" value="Cyt_c_oxidase_assmbl_CtaG"/>
</dbReference>
<sequence length="210" mass="23280">MNKSIMRADDNRRLLLRLAVSAVVMFGFGFLLVPFYEQICEATGINNYLRPEAEQGARAVGNTQVDSSRSVLVQFDANLHDLPWRFQPLQRSIEVHPGQFVQIEYEVMNNRDVPVTGQAVPSYGPQVAARYFNKMECFCFEQQTLAPGERRIMPVVFVLDPGLPREVSVITLSYTFFELPGRNTAVLTGGPAKQQAGSRSPAPARGAGAT</sequence>
<dbReference type="PIRSF" id="PIRSF005413">
    <property type="entry name" value="COX11"/>
    <property type="match status" value="1"/>
</dbReference>
<evidence type="ECO:0000256" key="1">
    <source>
        <dbReference type="ARBA" id="ARBA00004007"/>
    </source>
</evidence>
<dbReference type="SUPFAM" id="SSF110111">
    <property type="entry name" value="Ctag/Cox11"/>
    <property type="match status" value="1"/>
</dbReference>
<comment type="function">
    <text evidence="1">Exerts its effect at some terminal stage of cytochrome c oxidase synthesis, probably by being involved in the insertion of the copper B into subunit I.</text>
</comment>
<dbReference type="PANTHER" id="PTHR21320">
    <property type="entry name" value="CYTOCHROME C OXIDASE ASSEMBLY PROTEIN COX11-RELATED"/>
    <property type="match status" value="1"/>
</dbReference>
<keyword evidence="8" id="KW-0186">Copper</keyword>
<evidence type="ECO:0000256" key="5">
    <source>
        <dbReference type="ARBA" id="ARBA00022692"/>
    </source>
</evidence>
<evidence type="ECO:0000256" key="2">
    <source>
        <dbReference type="ARBA" id="ARBA00004382"/>
    </source>
</evidence>
<dbReference type="GO" id="GO:0005886">
    <property type="term" value="C:plasma membrane"/>
    <property type="evidence" value="ECO:0007669"/>
    <property type="project" value="UniProtKB-SubCell"/>
</dbReference>
<feature type="transmembrane region" description="Helical" evidence="11">
    <location>
        <begin position="14"/>
        <end position="36"/>
    </location>
</feature>
<dbReference type="RefSeq" id="WP_021249679.1">
    <property type="nucleotide sequence ID" value="NZ_ATJV01000059.1"/>
</dbReference>
<accession>S9ZKZ1</accession>
<gene>
    <name evidence="12" type="ORF">M622_03930</name>
</gene>
<keyword evidence="5 11" id="KW-0812">Transmembrane</keyword>
<dbReference type="GO" id="GO:0005507">
    <property type="term" value="F:copper ion binding"/>
    <property type="evidence" value="ECO:0007669"/>
    <property type="project" value="InterPro"/>
</dbReference>
<dbReference type="InterPro" id="IPR023471">
    <property type="entry name" value="CtaG/Cox11_dom_sf"/>
</dbReference>
<evidence type="ECO:0000256" key="11">
    <source>
        <dbReference type="SAM" id="Phobius"/>
    </source>
</evidence>
<evidence type="ECO:0000256" key="10">
    <source>
        <dbReference type="SAM" id="MobiDB-lite"/>
    </source>
</evidence>